<evidence type="ECO:0000313" key="3">
    <source>
        <dbReference type="Proteomes" id="UP000313359"/>
    </source>
</evidence>
<organism evidence="2 3">
    <name type="scientific">Lentinus tigrinus ALCF2SS1-6</name>
    <dbReference type="NCBI Taxonomy" id="1328759"/>
    <lineage>
        <taxon>Eukaryota</taxon>
        <taxon>Fungi</taxon>
        <taxon>Dikarya</taxon>
        <taxon>Basidiomycota</taxon>
        <taxon>Agaricomycotina</taxon>
        <taxon>Agaricomycetes</taxon>
        <taxon>Polyporales</taxon>
        <taxon>Polyporaceae</taxon>
        <taxon>Lentinus</taxon>
    </lineage>
</organism>
<dbReference type="InterPro" id="IPR038717">
    <property type="entry name" value="Tc1-like_DDE_dom"/>
</dbReference>
<evidence type="ECO:0000313" key="2">
    <source>
        <dbReference type="EMBL" id="RPD55766.1"/>
    </source>
</evidence>
<dbReference type="Proteomes" id="UP000313359">
    <property type="component" value="Unassembled WGS sequence"/>
</dbReference>
<reference evidence="2" key="1">
    <citation type="journal article" date="2018" name="Genome Biol. Evol.">
        <title>Genomics and development of Lentinus tigrinus, a white-rot wood-decaying mushroom with dimorphic fruiting bodies.</title>
        <authorList>
            <person name="Wu B."/>
            <person name="Xu Z."/>
            <person name="Knudson A."/>
            <person name="Carlson A."/>
            <person name="Chen N."/>
            <person name="Kovaka S."/>
            <person name="LaButti K."/>
            <person name="Lipzen A."/>
            <person name="Pennachio C."/>
            <person name="Riley R."/>
            <person name="Schakwitz W."/>
            <person name="Umezawa K."/>
            <person name="Ohm R.A."/>
            <person name="Grigoriev I.V."/>
            <person name="Nagy L.G."/>
            <person name="Gibbons J."/>
            <person name="Hibbett D."/>
        </authorList>
    </citation>
    <scope>NUCLEOTIDE SEQUENCE [LARGE SCALE GENOMIC DNA]</scope>
    <source>
        <strain evidence="2">ALCF2SS1-6</strain>
    </source>
</reference>
<accession>A0A5C2RXH4</accession>
<sequence length="74" mass="8483">MLMVYLPPYSPDFNPIEEAFSAIKAWIRRNRNYVENELAAHPTSDPYAMFWAAVFTAGTPENAEGWFQHAGYLV</sequence>
<evidence type="ECO:0000259" key="1">
    <source>
        <dbReference type="Pfam" id="PF13358"/>
    </source>
</evidence>
<dbReference type="OrthoDB" id="2266637at2759"/>
<dbReference type="GO" id="GO:0003676">
    <property type="term" value="F:nucleic acid binding"/>
    <property type="evidence" value="ECO:0007669"/>
    <property type="project" value="InterPro"/>
</dbReference>
<dbReference type="InterPro" id="IPR036397">
    <property type="entry name" value="RNaseH_sf"/>
</dbReference>
<dbReference type="EMBL" id="ML122293">
    <property type="protein sequence ID" value="RPD55766.1"/>
    <property type="molecule type" value="Genomic_DNA"/>
</dbReference>
<proteinExistence type="predicted"/>
<dbReference type="Pfam" id="PF13358">
    <property type="entry name" value="DDE_3"/>
    <property type="match status" value="1"/>
</dbReference>
<dbReference type="STRING" id="1328759.A0A5C2RXH4"/>
<keyword evidence="3" id="KW-1185">Reference proteome</keyword>
<gene>
    <name evidence="2" type="ORF">L227DRAFT_509585</name>
</gene>
<dbReference type="Gene3D" id="3.30.420.10">
    <property type="entry name" value="Ribonuclease H-like superfamily/Ribonuclease H"/>
    <property type="match status" value="1"/>
</dbReference>
<dbReference type="AlphaFoldDB" id="A0A5C2RXH4"/>
<feature type="domain" description="Tc1-like transposase DDE" evidence="1">
    <location>
        <begin position="3"/>
        <end position="33"/>
    </location>
</feature>
<protein>
    <recommendedName>
        <fullName evidence="1">Tc1-like transposase DDE domain-containing protein</fullName>
    </recommendedName>
</protein>
<name>A0A5C2RXH4_9APHY</name>